<dbReference type="InterPro" id="IPR050137">
    <property type="entry name" value="PyrR_bifunctional"/>
</dbReference>
<evidence type="ECO:0000313" key="2">
    <source>
        <dbReference type="EMBL" id="VAW45093.1"/>
    </source>
</evidence>
<gene>
    <name evidence="2" type="ORF">MNBD_GAMMA03-2042</name>
</gene>
<dbReference type="InterPro" id="IPR000836">
    <property type="entry name" value="PRTase_dom"/>
</dbReference>
<dbReference type="PANTHER" id="PTHR11608:SF0">
    <property type="entry name" value="BIFUNCTIONAL PROTEIN PYRR"/>
    <property type="match status" value="1"/>
</dbReference>
<dbReference type="EMBL" id="UOFC01000042">
    <property type="protein sequence ID" value="VAW45093.1"/>
    <property type="molecule type" value="Genomic_DNA"/>
</dbReference>
<dbReference type="Pfam" id="PF00156">
    <property type="entry name" value="Pribosyltran"/>
    <property type="match status" value="1"/>
</dbReference>
<feature type="domain" description="Phosphoribosyltransferase" evidence="1">
    <location>
        <begin position="8"/>
        <end position="141"/>
    </location>
</feature>
<dbReference type="NCBIfam" id="NF003545">
    <property type="entry name" value="PRK05205.1-1"/>
    <property type="match status" value="1"/>
</dbReference>
<dbReference type="Gene3D" id="3.40.50.2020">
    <property type="match status" value="1"/>
</dbReference>
<sequence length="175" mass="19511">MTELNINVKTLIEKICTELKNTPITSQSPKMIGIRTGGEWVAQTLHQTLNLPDPLGVLDISFYRDDFSKIGLNPTTKPSDIAWDVTDQHIILVDDVLFTGRTIRAALNEIFDYGRPASVTLVILLDRKGFRELPFQADIVGMSLECNQTIKVTGPDPLHVTILEPNTLDAREKKA</sequence>
<reference evidence="2" key="1">
    <citation type="submission" date="2018-06" db="EMBL/GenBank/DDBJ databases">
        <authorList>
            <person name="Zhirakovskaya E."/>
        </authorList>
    </citation>
    <scope>NUCLEOTIDE SEQUENCE</scope>
</reference>
<dbReference type="CDD" id="cd06223">
    <property type="entry name" value="PRTases_typeI"/>
    <property type="match status" value="1"/>
</dbReference>
<dbReference type="SUPFAM" id="SSF53271">
    <property type="entry name" value="PRTase-like"/>
    <property type="match status" value="1"/>
</dbReference>
<dbReference type="AlphaFoldDB" id="A0A3B0VY76"/>
<proteinExistence type="predicted"/>
<dbReference type="InterPro" id="IPR029057">
    <property type="entry name" value="PRTase-like"/>
</dbReference>
<dbReference type="PANTHER" id="PTHR11608">
    <property type="entry name" value="BIFUNCTIONAL PROTEIN PYRR"/>
    <property type="match status" value="1"/>
</dbReference>
<evidence type="ECO:0000259" key="1">
    <source>
        <dbReference type="Pfam" id="PF00156"/>
    </source>
</evidence>
<accession>A0A3B0VY76</accession>
<protein>
    <submittedName>
        <fullName evidence="2">Pyrimidine operon regulatory protein PyrR</fullName>
    </submittedName>
</protein>
<name>A0A3B0VY76_9ZZZZ</name>
<organism evidence="2">
    <name type="scientific">hydrothermal vent metagenome</name>
    <dbReference type="NCBI Taxonomy" id="652676"/>
    <lineage>
        <taxon>unclassified sequences</taxon>
        <taxon>metagenomes</taxon>
        <taxon>ecological metagenomes</taxon>
    </lineage>
</organism>